<organism evidence="1 2">
    <name type="scientific">Phytophthora megakarya</name>
    <dbReference type="NCBI Taxonomy" id="4795"/>
    <lineage>
        <taxon>Eukaryota</taxon>
        <taxon>Sar</taxon>
        <taxon>Stramenopiles</taxon>
        <taxon>Oomycota</taxon>
        <taxon>Peronosporomycetes</taxon>
        <taxon>Peronosporales</taxon>
        <taxon>Peronosporaceae</taxon>
        <taxon>Phytophthora</taxon>
    </lineage>
</organism>
<dbReference type="Proteomes" id="UP000198211">
    <property type="component" value="Unassembled WGS sequence"/>
</dbReference>
<reference evidence="2" key="1">
    <citation type="submission" date="2017-03" db="EMBL/GenBank/DDBJ databases">
        <title>Phytopthora megakarya and P. palmivora, two closely related causual agents of cacao black pod achieved similar genome size and gene model numbers by different mechanisms.</title>
        <authorList>
            <person name="Ali S."/>
            <person name="Shao J."/>
            <person name="Larry D.J."/>
            <person name="Kronmiller B."/>
            <person name="Shen D."/>
            <person name="Strem M.D."/>
            <person name="Melnick R.L."/>
            <person name="Guiltinan M.J."/>
            <person name="Tyler B.M."/>
            <person name="Meinhardt L.W."/>
            <person name="Bailey B.A."/>
        </authorList>
    </citation>
    <scope>NUCLEOTIDE SEQUENCE [LARGE SCALE GENOMIC DNA]</scope>
    <source>
        <strain evidence="2">zdho120</strain>
    </source>
</reference>
<keyword evidence="2" id="KW-1185">Reference proteome</keyword>
<evidence type="ECO:0000313" key="2">
    <source>
        <dbReference type="Proteomes" id="UP000198211"/>
    </source>
</evidence>
<accession>A0A225UVS0</accession>
<dbReference type="AlphaFoldDB" id="A0A225UVS0"/>
<evidence type="ECO:0000313" key="1">
    <source>
        <dbReference type="EMBL" id="OWY97174.1"/>
    </source>
</evidence>
<comment type="caution">
    <text evidence="1">The sequence shown here is derived from an EMBL/GenBank/DDBJ whole genome shotgun (WGS) entry which is preliminary data.</text>
</comment>
<gene>
    <name evidence="1" type="ORF">PHMEG_00032361</name>
</gene>
<protein>
    <submittedName>
        <fullName evidence="1">Uncharacterized protein</fullName>
    </submittedName>
</protein>
<name>A0A225UVS0_9STRA</name>
<dbReference type="OrthoDB" id="121385at2759"/>
<proteinExistence type="predicted"/>
<sequence>MRWKTEAEGVCSISGSLRTSVSCLKATRRCCCQHKTLSYSQSPLGEVADRFSKAITYNLEMTGLLADIKGATKYDFVFNMDQKSIYIDMGPKRTIEFVGAKNVDALQGMSESSFCASVFLCASATGEKLIPFVVFAGTRDGQVHQELIANRNYREGAILTVQKKAYCDEVRMLV</sequence>
<dbReference type="EMBL" id="NBNE01010756">
    <property type="protein sequence ID" value="OWY97174.1"/>
    <property type="molecule type" value="Genomic_DNA"/>
</dbReference>